<feature type="region of interest" description="Disordered" evidence="1">
    <location>
        <begin position="230"/>
        <end position="251"/>
    </location>
</feature>
<evidence type="ECO:0000313" key="2">
    <source>
        <dbReference type="EMBL" id="GJT73799.1"/>
    </source>
</evidence>
<dbReference type="SUPFAM" id="SSF57756">
    <property type="entry name" value="Retrovirus zinc finger-like domains"/>
    <property type="match status" value="1"/>
</dbReference>
<comment type="caution">
    <text evidence="2">The sequence shown here is derived from an EMBL/GenBank/DDBJ whole genome shotgun (WGS) entry which is preliminary data.</text>
</comment>
<gene>
    <name evidence="2" type="ORF">Tco_1033085</name>
</gene>
<accession>A0ABQ5GEG2</accession>
<dbReference type="Proteomes" id="UP001151760">
    <property type="component" value="Unassembled WGS sequence"/>
</dbReference>
<dbReference type="EMBL" id="BQNB010018384">
    <property type="protein sequence ID" value="GJT73799.1"/>
    <property type="molecule type" value="Genomic_DNA"/>
</dbReference>
<protein>
    <submittedName>
        <fullName evidence="2">Ribonuclease H-like domain-containing protein</fullName>
    </submittedName>
</protein>
<evidence type="ECO:0000256" key="1">
    <source>
        <dbReference type="SAM" id="MobiDB-lite"/>
    </source>
</evidence>
<feature type="compositionally biased region" description="Basic and acidic residues" evidence="1">
    <location>
        <begin position="230"/>
        <end position="248"/>
    </location>
</feature>
<reference evidence="2" key="1">
    <citation type="journal article" date="2022" name="Int. J. Mol. Sci.">
        <title>Draft Genome of Tanacetum Coccineum: Genomic Comparison of Closely Related Tanacetum-Family Plants.</title>
        <authorList>
            <person name="Yamashiro T."/>
            <person name="Shiraishi A."/>
            <person name="Nakayama K."/>
            <person name="Satake H."/>
        </authorList>
    </citation>
    <scope>NUCLEOTIDE SEQUENCE</scope>
</reference>
<dbReference type="Gene3D" id="4.10.60.10">
    <property type="entry name" value="Zinc finger, CCHC-type"/>
    <property type="match status" value="1"/>
</dbReference>
<reference evidence="2" key="2">
    <citation type="submission" date="2022-01" db="EMBL/GenBank/DDBJ databases">
        <authorList>
            <person name="Yamashiro T."/>
            <person name="Shiraishi A."/>
            <person name="Satake H."/>
            <person name="Nakayama K."/>
        </authorList>
    </citation>
    <scope>NUCLEOTIDE SEQUENCE</scope>
</reference>
<organism evidence="2 3">
    <name type="scientific">Tanacetum coccineum</name>
    <dbReference type="NCBI Taxonomy" id="301880"/>
    <lineage>
        <taxon>Eukaryota</taxon>
        <taxon>Viridiplantae</taxon>
        <taxon>Streptophyta</taxon>
        <taxon>Embryophyta</taxon>
        <taxon>Tracheophyta</taxon>
        <taxon>Spermatophyta</taxon>
        <taxon>Magnoliopsida</taxon>
        <taxon>eudicotyledons</taxon>
        <taxon>Gunneridae</taxon>
        <taxon>Pentapetalae</taxon>
        <taxon>asterids</taxon>
        <taxon>campanulids</taxon>
        <taxon>Asterales</taxon>
        <taxon>Asteraceae</taxon>
        <taxon>Asteroideae</taxon>
        <taxon>Anthemideae</taxon>
        <taxon>Anthemidinae</taxon>
        <taxon>Tanacetum</taxon>
    </lineage>
</organism>
<dbReference type="InterPro" id="IPR036875">
    <property type="entry name" value="Znf_CCHC_sf"/>
</dbReference>
<sequence>MKLYYTQDLLSQEAMDSQSTQTIKLPILQPGEYDLWKMRMEQYLQCIEYTLWEIVENGNAPIVTKIVDGKETDIPPTSVEEKAQKRAELKVRSTLLMALPNEHQLKFNAYKDAKTLIATRVVNTAQGINTASTQGAVVENLSDAVIYSFFASQPTTPQLDNEDLQQIYPDDLEEMDLRWHIAMLTMRARRFLKNTGRKLDMANKETIMFDKSNVEYFNCHKRGHFARECRAPENQDSRNKEPTRRTMPIEETTSNALVSQCDGFGYD</sequence>
<evidence type="ECO:0000313" key="3">
    <source>
        <dbReference type="Proteomes" id="UP001151760"/>
    </source>
</evidence>
<keyword evidence="3" id="KW-1185">Reference proteome</keyword>
<proteinExistence type="predicted"/>
<name>A0ABQ5GEG2_9ASTR</name>